<name>A0A7N8Y5K6_9TELE</name>
<dbReference type="InterPro" id="IPR000626">
    <property type="entry name" value="Ubiquitin-like_dom"/>
</dbReference>
<dbReference type="GeneTree" id="ENSGT00980000203400"/>
<feature type="domain" description="Ubiquitin-like" evidence="1">
    <location>
        <begin position="12"/>
        <end position="68"/>
    </location>
</feature>
<reference evidence="2" key="2">
    <citation type="submission" date="2025-09" db="UniProtKB">
        <authorList>
            <consortium name="Ensembl"/>
        </authorList>
    </citation>
    <scope>IDENTIFICATION</scope>
</reference>
<accession>A0A7N8Y5K6</accession>
<dbReference type="InterPro" id="IPR029071">
    <property type="entry name" value="Ubiquitin-like_domsf"/>
</dbReference>
<proteinExistence type="predicted"/>
<reference evidence="2" key="1">
    <citation type="submission" date="2025-08" db="UniProtKB">
        <authorList>
            <consortium name="Ensembl"/>
        </authorList>
    </citation>
    <scope>IDENTIFICATION</scope>
</reference>
<dbReference type="AlphaFoldDB" id="A0A7N8Y5K6"/>
<protein>
    <recommendedName>
        <fullName evidence="1">Ubiquitin-like domain-containing protein</fullName>
    </recommendedName>
</protein>
<organism evidence="2 3">
    <name type="scientific">Mastacembelus armatus</name>
    <name type="common">zig-zag eel</name>
    <dbReference type="NCBI Taxonomy" id="205130"/>
    <lineage>
        <taxon>Eukaryota</taxon>
        <taxon>Metazoa</taxon>
        <taxon>Chordata</taxon>
        <taxon>Craniata</taxon>
        <taxon>Vertebrata</taxon>
        <taxon>Euteleostomi</taxon>
        <taxon>Actinopterygii</taxon>
        <taxon>Neopterygii</taxon>
        <taxon>Teleostei</taxon>
        <taxon>Neoteleostei</taxon>
        <taxon>Acanthomorphata</taxon>
        <taxon>Anabantaria</taxon>
        <taxon>Synbranchiformes</taxon>
        <taxon>Mastacembelidae</taxon>
        <taxon>Mastacembelus</taxon>
    </lineage>
</organism>
<dbReference type="PROSITE" id="PS50053">
    <property type="entry name" value="UBIQUITIN_2"/>
    <property type="match status" value="1"/>
</dbReference>
<evidence type="ECO:0000259" key="1">
    <source>
        <dbReference type="PROSITE" id="PS50053"/>
    </source>
</evidence>
<dbReference type="SUPFAM" id="SSF54236">
    <property type="entry name" value="Ubiquitin-like"/>
    <property type="match status" value="1"/>
</dbReference>
<keyword evidence="3" id="KW-1185">Reference proteome</keyword>
<evidence type="ECO:0000313" key="2">
    <source>
        <dbReference type="Ensembl" id="ENSMAMP00000060779.1"/>
    </source>
</evidence>
<dbReference type="Proteomes" id="UP000261640">
    <property type="component" value="Unplaced"/>
</dbReference>
<dbReference type="InParanoid" id="A0A7N8Y5K6"/>
<dbReference type="Ensembl" id="ENSMAMT00000053139.1">
    <property type="protein sequence ID" value="ENSMAMP00000060779.1"/>
    <property type="gene ID" value="ENSMAMG00000027045.1"/>
</dbReference>
<sequence>GRIRATRWLPWVTVRHEYIGLRSYQVTPFTSVQDVKQLLYEETDLPVKEQRLTHNGRELDDSIQIGSLVPTGSPEVSVNLVGRGLKGGGRFGQTTPPLVEFLKDILRRYPEGGQILKVSIILHYVLTEKQRL</sequence>
<evidence type="ECO:0000313" key="3">
    <source>
        <dbReference type="Proteomes" id="UP000261640"/>
    </source>
</evidence>
<dbReference type="Gene3D" id="3.10.20.90">
    <property type="entry name" value="Phosphatidylinositol 3-kinase Catalytic Subunit, Chain A, domain 1"/>
    <property type="match status" value="1"/>
</dbReference>
<dbReference type="Pfam" id="PF00240">
    <property type="entry name" value="ubiquitin"/>
    <property type="match status" value="1"/>
</dbReference>